<protein>
    <submittedName>
        <fullName evidence="1">Uncharacterized protein</fullName>
    </submittedName>
</protein>
<proteinExistence type="predicted"/>
<organism evidence="1 2">
    <name type="scientific">Chitinophaga parva</name>
    <dbReference type="NCBI Taxonomy" id="2169414"/>
    <lineage>
        <taxon>Bacteria</taxon>
        <taxon>Pseudomonadati</taxon>
        <taxon>Bacteroidota</taxon>
        <taxon>Chitinophagia</taxon>
        <taxon>Chitinophagales</taxon>
        <taxon>Chitinophagaceae</taxon>
        <taxon>Chitinophaga</taxon>
    </lineage>
</organism>
<accession>A0A2T7BHJ2</accession>
<name>A0A2T7BHJ2_9BACT</name>
<dbReference type="RefSeq" id="WP_108687552.1">
    <property type="nucleotide sequence ID" value="NZ_QCYK01000002.1"/>
</dbReference>
<evidence type="ECO:0000313" key="1">
    <source>
        <dbReference type="EMBL" id="PUZ25713.1"/>
    </source>
</evidence>
<comment type="caution">
    <text evidence="1">The sequence shown here is derived from an EMBL/GenBank/DDBJ whole genome shotgun (WGS) entry which is preliminary data.</text>
</comment>
<dbReference type="Proteomes" id="UP000244450">
    <property type="component" value="Unassembled WGS sequence"/>
</dbReference>
<dbReference type="AlphaFoldDB" id="A0A2T7BHJ2"/>
<gene>
    <name evidence="1" type="ORF">DCC81_15715</name>
</gene>
<evidence type="ECO:0000313" key="2">
    <source>
        <dbReference type="Proteomes" id="UP000244450"/>
    </source>
</evidence>
<dbReference type="EMBL" id="QCYK01000002">
    <property type="protein sequence ID" value="PUZ25713.1"/>
    <property type="molecule type" value="Genomic_DNA"/>
</dbReference>
<keyword evidence="2" id="KW-1185">Reference proteome</keyword>
<sequence>MKQLACCLALASLFVACKKDDIIPPVNYPVTMIATSIKIKNKARLITKNGEIKDATTISNFNKWAENYFIPDSVMKLAASFVFLSKDSASASDGDGRIGVKINGPTILLQYALPFYIVNPDGTKPIFEETDEALHKYPFIFPTPTTCVKVIDTYGDMHDLMMPFYIYHRRIVNNATQTDYVASSPGSCNAITKVKLGDKDTLSLQTYEIYYKGQ</sequence>
<reference evidence="1 2" key="1">
    <citation type="submission" date="2018-04" db="EMBL/GenBank/DDBJ databases">
        <title>Chitinophaga fuyangensis sp. nov., isolated from soil in a chemical factory.</title>
        <authorList>
            <person name="Chen K."/>
        </authorList>
    </citation>
    <scope>NUCLEOTIDE SEQUENCE [LARGE SCALE GENOMIC DNA]</scope>
    <source>
        <strain evidence="1 2">LY-1</strain>
    </source>
</reference>
<dbReference type="PROSITE" id="PS51257">
    <property type="entry name" value="PROKAR_LIPOPROTEIN"/>
    <property type="match status" value="1"/>
</dbReference>